<evidence type="ECO:0000256" key="7">
    <source>
        <dbReference type="ARBA" id="ARBA00023136"/>
    </source>
</evidence>
<dbReference type="SMART" id="SM00768">
    <property type="entry name" value="X8"/>
    <property type="match status" value="1"/>
</dbReference>
<evidence type="ECO:0000313" key="16">
    <source>
        <dbReference type="Proteomes" id="UP000253845"/>
    </source>
</evidence>
<keyword evidence="13" id="KW-0812">Transmembrane</keyword>
<feature type="domain" description="X8" evidence="14">
    <location>
        <begin position="376"/>
        <end position="467"/>
    </location>
</feature>
<dbReference type="Gene3D" id="1.20.58.1040">
    <property type="match status" value="1"/>
</dbReference>
<protein>
    <recommendedName>
        <fullName evidence="12">1,3-beta-glucanosyltransferase</fullName>
        <ecNumber evidence="12">2.4.1.-</ecNumber>
    </recommendedName>
</protein>
<keyword evidence="10 12" id="KW-0449">Lipoprotein</keyword>
<evidence type="ECO:0000256" key="2">
    <source>
        <dbReference type="ARBA" id="ARBA00007528"/>
    </source>
</evidence>
<dbReference type="GO" id="GO:0009277">
    <property type="term" value="C:fungal-type cell wall"/>
    <property type="evidence" value="ECO:0007669"/>
    <property type="project" value="UniProtKB-ARBA"/>
</dbReference>
<evidence type="ECO:0000256" key="1">
    <source>
        <dbReference type="ARBA" id="ARBA00004609"/>
    </source>
</evidence>
<dbReference type="Proteomes" id="UP000253845">
    <property type="component" value="Unassembled WGS sequence"/>
</dbReference>
<dbReference type="InterPro" id="IPR012946">
    <property type="entry name" value="X8"/>
</dbReference>
<dbReference type="PANTHER" id="PTHR31468:SF9">
    <property type="entry name" value="1,3-BETA-GLUCANOSYLTRANSFERASE"/>
    <property type="match status" value="1"/>
</dbReference>
<organism evidence="15 16">
    <name type="scientific">Aspergillus niger ATCC 13496</name>
    <dbReference type="NCBI Taxonomy" id="1353008"/>
    <lineage>
        <taxon>Eukaryota</taxon>
        <taxon>Fungi</taxon>
        <taxon>Dikarya</taxon>
        <taxon>Ascomycota</taxon>
        <taxon>Pezizomycotina</taxon>
        <taxon>Eurotiomycetes</taxon>
        <taxon>Eurotiomycetidae</taxon>
        <taxon>Eurotiales</taxon>
        <taxon>Aspergillaceae</taxon>
        <taxon>Aspergillus</taxon>
        <taxon>Aspergillus subgen. Circumdati</taxon>
    </lineage>
</organism>
<dbReference type="VEuPathDB" id="FungiDB:M747DRAFT_349452"/>
<dbReference type="InterPro" id="IPR017853">
    <property type="entry name" value="GH"/>
</dbReference>
<sequence>MRLLHLAAGAALFASSALAVDPIEIKGSKFFYSSNDTQLSSSNMVPASSAVWRIRVESTTADPLSSKTTCERDIPYMKELRTNVIRTYDIDPTADHDDCMQLLADAGIYVIADLSNTSVAIDRSDPAWQLTLYNRYTSVIDAMAGYNNTLGFFAGNEIANSVGTTDAMPYVKAAIRDMKTYISNKGYRTIGVGYATADVSSIRADLADYINCQSESVGIDFFGYNIYSWCGDSTYAESGYKSRTEEFANYSVPVFFSEYGCNSVTPRTFTEVAALYGDTMSQVWSGGIVYEYFQDTNDYGLVSVIDSTSVSTMTDFSYYSKEIASATPSSTNKASYTPTNTALRSCPTENSSWKAKASPLPPTPDSDLCECMVDAATCTVKDSLDSDDIGDLMGEVCGMMSCSGITGNGTTGKYGAYSMCNSKQQLVFVLNEYYEKQKSAGNAASACSWGGSATTKSATSATGSCKTYMSEAGTAGTGLVTSEATATAGSSGSTASSTSVSSTSAGAKAVHVGYFQLAVYVAVAVVSGFAMIML</sequence>
<evidence type="ECO:0000256" key="6">
    <source>
        <dbReference type="ARBA" id="ARBA00022729"/>
    </source>
</evidence>
<dbReference type="GO" id="GO:0098552">
    <property type="term" value="C:side of membrane"/>
    <property type="evidence" value="ECO:0007669"/>
    <property type="project" value="UniProtKB-KW"/>
</dbReference>
<proteinExistence type="inferred from homology"/>
<keyword evidence="9" id="KW-0325">Glycoprotein</keyword>
<evidence type="ECO:0000256" key="3">
    <source>
        <dbReference type="ARBA" id="ARBA00022475"/>
    </source>
</evidence>
<feature type="chain" id="PRO_5016482375" description="1,3-beta-glucanosyltransferase" evidence="12">
    <location>
        <begin position="20"/>
        <end position="534"/>
    </location>
</feature>
<dbReference type="Pfam" id="PF03198">
    <property type="entry name" value="Glyco_hydro_72"/>
    <property type="match status" value="1"/>
</dbReference>
<dbReference type="FunFam" id="1.20.58.1040:FF:000005">
    <property type="entry name" value="1,3-beta-glucanosyltransferase"/>
    <property type="match status" value="1"/>
</dbReference>
<dbReference type="SUPFAM" id="SSF51445">
    <property type="entry name" value="(Trans)glycosidases"/>
    <property type="match status" value="1"/>
</dbReference>
<keyword evidence="3" id="KW-1003">Cell membrane</keyword>
<keyword evidence="4 12" id="KW-0336">GPI-anchor</keyword>
<dbReference type="GO" id="GO:0005886">
    <property type="term" value="C:plasma membrane"/>
    <property type="evidence" value="ECO:0007669"/>
    <property type="project" value="UniProtKB-SubCell"/>
</dbReference>
<dbReference type="EMBL" id="KZ851910">
    <property type="protein sequence ID" value="RDH21549.1"/>
    <property type="molecule type" value="Genomic_DNA"/>
</dbReference>
<evidence type="ECO:0000256" key="8">
    <source>
        <dbReference type="ARBA" id="ARBA00023157"/>
    </source>
</evidence>
<evidence type="ECO:0000256" key="5">
    <source>
        <dbReference type="ARBA" id="ARBA00022679"/>
    </source>
</evidence>
<dbReference type="GO" id="GO:0031505">
    <property type="term" value="P:fungal-type cell wall organization"/>
    <property type="evidence" value="ECO:0007669"/>
    <property type="project" value="TreeGrafter"/>
</dbReference>
<evidence type="ECO:0000256" key="9">
    <source>
        <dbReference type="ARBA" id="ARBA00023180"/>
    </source>
</evidence>
<evidence type="ECO:0000256" key="11">
    <source>
        <dbReference type="ARBA" id="ARBA00025026"/>
    </source>
</evidence>
<feature type="signal peptide" evidence="12">
    <location>
        <begin position="1"/>
        <end position="19"/>
    </location>
</feature>
<keyword evidence="7 12" id="KW-0472">Membrane</keyword>
<dbReference type="AlphaFoldDB" id="A0A370C3C5"/>
<dbReference type="Pfam" id="PF07983">
    <property type="entry name" value="X8"/>
    <property type="match status" value="1"/>
</dbReference>
<dbReference type="Gene3D" id="3.20.20.80">
    <property type="entry name" value="Glycosidases"/>
    <property type="match status" value="1"/>
</dbReference>
<comment type="similarity">
    <text evidence="2 12">Belongs to the glycosyl hydrolase 72 family.</text>
</comment>
<dbReference type="InterPro" id="IPR004886">
    <property type="entry name" value="Glucanosyltransferase"/>
</dbReference>
<dbReference type="FunFam" id="3.20.20.80:FF:000038">
    <property type="entry name" value="1,3-beta-glucanosyltransferase"/>
    <property type="match status" value="1"/>
</dbReference>
<evidence type="ECO:0000256" key="12">
    <source>
        <dbReference type="RuleBase" id="RU361209"/>
    </source>
</evidence>
<dbReference type="GO" id="GO:0042124">
    <property type="term" value="F:1,3-beta-glucanosyltransferase activity"/>
    <property type="evidence" value="ECO:0007669"/>
    <property type="project" value="TreeGrafter"/>
</dbReference>
<name>A0A370C3C5_ASPNG</name>
<accession>A0A370C3C5</accession>
<keyword evidence="8" id="KW-1015">Disulfide bond</keyword>
<reference evidence="15 16" key="1">
    <citation type="submission" date="2018-07" db="EMBL/GenBank/DDBJ databases">
        <title>Section-level genome sequencing of Aspergillus section Nigri to investigate inter- and intra-species variation.</title>
        <authorList>
            <consortium name="DOE Joint Genome Institute"/>
            <person name="Vesth T.C."/>
            <person name="Nybo J.L."/>
            <person name="Theobald S."/>
            <person name="Frisvad J.C."/>
            <person name="Larsen T.O."/>
            <person name="Nielsen K.F."/>
            <person name="Hoof J.B."/>
            <person name="Brandl J."/>
            <person name="Salamov A."/>
            <person name="Riley R."/>
            <person name="Gladden J.M."/>
            <person name="Phatale P."/>
            <person name="Nielsen M.T."/>
            <person name="Lyhne E.K."/>
            <person name="Kogle M.E."/>
            <person name="Strasser K."/>
            <person name="McDonnell E."/>
            <person name="Barry K."/>
            <person name="Clum A."/>
            <person name="Chen C."/>
            <person name="Nolan M."/>
            <person name="Sandor L."/>
            <person name="Kuo A."/>
            <person name="Lipzen A."/>
            <person name="Hainaut M."/>
            <person name="Drula E."/>
            <person name="Tsang A."/>
            <person name="Magnuson J.K."/>
            <person name="Henrissat B."/>
            <person name="Wiebenga A."/>
            <person name="Simmons B.A."/>
            <person name="Makela M.R."/>
            <person name="De vries R.P."/>
            <person name="Grigoriev I.V."/>
            <person name="Mortensen U.H."/>
            <person name="Baker S.E."/>
            <person name="Andersen M.R."/>
        </authorList>
    </citation>
    <scope>NUCLEOTIDE SEQUENCE [LARGE SCALE GENOMIC DNA]</scope>
    <source>
        <strain evidence="15 16">ATCC 13496</strain>
    </source>
</reference>
<comment type="function">
    <text evidence="11">Splits internally a 1,3-beta-glucan molecule and transfers the newly generated reducing end (the donor) to the non-reducing end of another 1,3-beta-glucan molecule (the acceptor) forming a 1,3-beta linkage, resulting in the elongation of 1,3-beta-glucan chains in the cell wall. Involved in cell wall morphogenesis.</text>
</comment>
<dbReference type="GO" id="GO:0071970">
    <property type="term" value="P:fungal-type cell wall (1-&gt;3)-beta-D-glucan biosynthetic process"/>
    <property type="evidence" value="ECO:0007669"/>
    <property type="project" value="TreeGrafter"/>
</dbReference>
<evidence type="ECO:0000256" key="13">
    <source>
        <dbReference type="SAM" id="Phobius"/>
    </source>
</evidence>
<gene>
    <name evidence="15" type="ORF">M747DRAFT_349452</name>
</gene>
<dbReference type="PANTHER" id="PTHR31468">
    <property type="entry name" value="1,3-BETA-GLUCANOSYLTRANSFERASE GAS1"/>
    <property type="match status" value="1"/>
</dbReference>
<keyword evidence="13" id="KW-1133">Transmembrane helix</keyword>
<evidence type="ECO:0000313" key="15">
    <source>
        <dbReference type="EMBL" id="RDH21549.1"/>
    </source>
</evidence>
<keyword evidence="5 12" id="KW-0808">Transferase</keyword>
<evidence type="ECO:0000256" key="4">
    <source>
        <dbReference type="ARBA" id="ARBA00022622"/>
    </source>
</evidence>
<dbReference type="EC" id="2.4.1.-" evidence="12"/>
<evidence type="ECO:0000256" key="10">
    <source>
        <dbReference type="ARBA" id="ARBA00023288"/>
    </source>
</evidence>
<dbReference type="GO" id="GO:0031982">
    <property type="term" value="C:vesicle"/>
    <property type="evidence" value="ECO:0007669"/>
    <property type="project" value="UniProtKB-ARBA"/>
</dbReference>
<evidence type="ECO:0000259" key="14">
    <source>
        <dbReference type="SMART" id="SM00768"/>
    </source>
</evidence>
<keyword evidence="6 12" id="KW-0732">Signal</keyword>
<comment type="subcellular location">
    <subcellularLocation>
        <location evidence="1 12">Cell membrane</location>
        <topology evidence="1 12">Lipid-anchor</topology>
        <topology evidence="1 12">GPI-anchor</topology>
    </subcellularLocation>
</comment>
<feature type="transmembrane region" description="Helical" evidence="13">
    <location>
        <begin position="513"/>
        <end position="533"/>
    </location>
</feature>